<reference evidence="3" key="2">
    <citation type="submission" date="2023-05" db="EMBL/GenBank/DDBJ databases">
        <authorList>
            <consortium name="Lawrence Berkeley National Laboratory"/>
            <person name="Steindorff A."/>
            <person name="Hensen N."/>
            <person name="Bonometti L."/>
            <person name="Westerberg I."/>
            <person name="Brannstrom I.O."/>
            <person name="Guillou S."/>
            <person name="Cros-Aarteil S."/>
            <person name="Calhoun S."/>
            <person name="Haridas S."/>
            <person name="Kuo A."/>
            <person name="Mondo S."/>
            <person name="Pangilinan J."/>
            <person name="Riley R."/>
            <person name="Labutti K."/>
            <person name="Andreopoulos B."/>
            <person name="Lipzen A."/>
            <person name="Chen C."/>
            <person name="Yanf M."/>
            <person name="Daum C."/>
            <person name="Ng V."/>
            <person name="Clum A."/>
            <person name="Ohm R."/>
            <person name="Martin F."/>
            <person name="Silar P."/>
            <person name="Natvig D."/>
            <person name="Lalanne C."/>
            <person name="Gautier V."/>
            <person name="Ament-Velasquez S.L."/>
            <person name="Kruys A."/>
            <person name="Hutchinson M.I."/>
            <person name="Powell A.J."/>
            <person name="Barry K."/>
            <person name="Miller A.N."/>
            <person name="Grigoriev I.V."/>
            <person name="Debuchy R."/>
            <person name="Gladieux P."/>
            <person name="Thoren M.H."/>
            <person name="Johannesson H."/>
        </authorList>
    </citation>
    <scope>NUCLEOTIDE SEQUENCE</scope>
    <source>
        <strain evidence="3">CBS 359.72</strain>
    </source>
</reference>
<dbReference type="Proteomes" id="UP001303647">
    <property type="component" value="Unassembled WGS sequence"/>
</dbReference>
<evidence type="ECO:0000256" key="1">
    <source>
        <dbReference type="SAM" id="MobiDB-lite"/>
    </source>
</evidence>
<keyword evidence="4" id="KW-1185">Reference proteome</keyword>
<keyword evidence="2" id="KW-0732">Signal</keyword>
<evidence type="ECO:0000313" key="3">
    <source>
        <dbReference type="EMBL" id="KAK4249861.1"/>
    </source>
</evidence>
<accession>A0AAN7CXF5</accession>
<protein>
    <submittedName>
        <fullName evidence="3">Uncharacterized protein</fullName>
    </submittedName>
</protein>
<name>A0AAN7CXF5_9PEZI</name>
<feature type="signal peptide" evidence="2">
    <location>
        <begin position="1"/>
        <end position="22"/>
    </location>
</feature>
<reference evidence="3" key="1">
    <citation type="journal article" date="2023" name="Mol. Phylogenet. Evol.">
        <title>Genome-scale phylogeny and comparative genomics of the fungal order Sordariales.</title>
        <authorList>
            <person name="Hensen N."/>
            <person name="Bonometti L."/>
            <person name="Westerberg I."/>
            <person name="Brannstrom I.O."/>
            <person name="Guillou S."/>
            <person name="Cros-Aarteil S."/>
            <person name="Calhoun S."/>
            <person name="Haridas S."/>
            <person name="Kuo A."/>
            <person name="Mondo S."/>
            <person name="Pangilinan J."/>
            <person name="Riley R."/>
            <person name="LaButti K."/>
            <person name="Andreopoulos B."/>
            <person name="Lipzen A."/>
            <person name="Chen C."/>
            <person name="Yan M."/>
            <person name="Daum C."/>
            <person name="Ng V."/>
            <person name="Clum A."/>
            <person name="Steindorff A."/>
            <person name="Ohm R.A."/>
            <person name="Martin F."/>
            <person name="Silar P."/>
            <person name="Natvig D.O."/>
            <person name="Lalanne C."/>
            <person name="Gautier V."/>
            <person name="Ament-Velasquez S.L."/>
            <person name="Kruys A."/>
            <person name="Hutchinson M.I."/>
            <person name="Powell A.J."/>
            <person name="Barry K."/>
            <person name="Miller A.N."/>
            <person name="Grigoriev I.V."/>
            <person name="Debuchy R."/>
            <person name="Gladieux P."/>
            <person name="Hiltunen Thoren M."/>
            <person name="Johannesson H."/>
        </authorList>
    </citation>
    <scope>NUCLEOTIDE SEQUENCE</scope>
    <source>
        <strain evidence="3">CBS 359.72</strain>
    </source>
</reference>
<dbReference type="AlphaFoldDB" id="A0AAN7CXF5"/>
<sequence>MLSVLQPFLVIALGLSVQGVKGGRNEDKHSHSTCTDGSTVHECVTVYDTKTVELTHYVNVTVDKTRTNTIETCITESTTTTLHYTVSVTQTAIVTVTDTDTDSVIVTNTATNSTTLTNTETESTTVTNTESVTTTDTETTTAIVPTTTYTTRTVFSTTFDPCPKSCSISAETVNLYFWPTNRPFTYPSTYVHPELSYTFTSPSVYMLIPTAVGVNTAGQTAGPSTSRWILPLDADDVSTIAPGLGGNVTRQLRLADLGTDCPQTAEPTAIASMAPDPRCDPVLAAPSQVRSWAYPCNACGRFGLFDPPYAVPTLTGSLVEPPPPLPTTTTETTVVGPISTATTADDGTDTPPSAPSTGTSVAPPSQAPTGVTTSSVLGSTVTSVPGATTSAGIAGLWLIPAVGVVIAML</sequence>
<feature type="chain" id="PRO_5042845826" evidence="2">
    <location>
        <begin position="23"/>
        <end position="409"/>
    </location>
</feature>
<evidence type="ECO:0000313" key="4">
    <source>
        <dbReference type="Proteomes" id="UP001303647"/>
    </source>
</evidence>
<organism evidence="3 4">
    <name type="scientific">Corynascus novoguineensis</name>
    <dbReference type="NCBI Taxonomy" id="1126955"/>
    <lineage>
        <taxon>Eukaryota</taxon>
        <taxon>Fungi</taxon>
        <taxon>Dikarya</taxon>
        <taxon>Ascomycota</taxon>
        <taxon>Pezizomycotina</taxon>
        <taxon>Sordariomycetes</taxon>
        <taxon>Sordariomycetidae</taxon>
        <taxon>Sordariales</taxon>
        <taxon>Chaetomiaceae</taxon>
        <taxon>Corynascus</taxon>
    </lineage>
</organism>
<proteinExistence type="predicted"/>
<feature type="region of interest" description="Disordered" evidence="1">
    <location>
        <begin position="339"/>
        <end position="374"/>
    </location>
</feature>
<dbReference type="EMBL" id="MU857619">
    <property type="protein sequence ID" value="KAK4249861.1"/>
    <property type="molecule type" value="Genomic_DNA"/>
</dbReference>
<gene>
    <name evidence="3" type="ORF">C7999DRAFT_39164</name>
</gene>
<comment type="caution">
    <text evidence="3">The sequence shown here is derived from an EMBL/GenBank/DDBJ whole genome shotgun (WGS) entry which is preliminary data.</text>
</comment>
<evidence type="ECO:0000256" key="2">
    <source>
        <dbReference type="SAM" id="SignalP"/>
    </source>
</evidence>